<feature type="transmembrane region" description="Helical" evidence="8">
    <location>
        <begin position="126"/>
        <end position="157"/>
    </location>
</feature>
<reference evidence="9 10" key="1">
    <citation type="submission" date="2013-02" db="EMBL/GenBank/DDBJ databases">
        <title>The complete genome sequence of Corynebacterium callunae DSM 20147.</title>
        <authorList>
            <person name="Ruckert C."/>
            <person name="Albersmeier A."/>
            <person name="Kalinowski J."/>
        </authorList>
    </citation>
    <scope>NUCLEOTIDE SEQUENCE [LARGE SCALE GENOMIC DNA]</scope>
    <source>
        <strain evidence="9 10">DSM 20147</strain>
    </source>
</reference>
<evidence type="ECO:0000256" key="6">
    <source>
        <dbReference type="ARBA" id="ARBA00023136"/>
    </source>
</evidence>
<dbReference type="KEGG" id="ccn:H924_09170"/>
<dbReference type="Pfam" id="PF09594">
    <property type="entry name" value="GT87"/>
    <property type="match status" value="1"/>
</dbReference>
<feature type="transmembrane region" description="Helical" evidence="8">
    <location>
        <begin position="177"/>
        <end position="204"/>
    </location>
</feature>
<evidence type="ECO:0000256" key="2">
    <source>
        <dbReference type="ARBA" id="ARBA00022475"/>
    </source>
</evidence>
<sequence>MFGLNKQVLGTLGAILVFLGVLATLLFSWPLGWRTPIDLEVYWQGARQFWTATNLYELRYPTRTGTLPFTYPPFAAIIFTPAWWLVDIFGILFTSHIFTLASLLMLFAISKLLLSIAGIHDRRWTFIGGVAMCLSMSVHSTLSIGQINIALLTLTLFDVTRSHHVDKLNGWAQWVPLGVLSGVAAAIKLTPLVFGLYFLILWMITKSPRGLIGMLGGFFGATGIAFILQPATSLNYFTQVLFATDRIGDQSIAKNVSLRGVVERFPELGAAATWVWLVAVLVVLALIALATYRILAQGQSLKHILLAVSVVSLAALLCSPVSWYHHWVWLVPLVVALWLNGFHKLALWGVFTQSLGSFHMYLPTGNGAELQWNLLMHLLATHYLWYSLAVIVVLIVKKIPVSQAVAP</sequence>
<dbReference type="eggNOG" id="COG5650">
    <property type="taxonomic scope" value="Bacteria"/>
</dbReference>
<dbReference type="GO" id="GO:0005886">
    <property type="term" value="C:plasma membrane"/>
    <property type="evidence" value="ECO:0007669"/>
    <property type="project" value="UniProtKB-SubCell"/>
</dbReference>
<feature type="transmembrane region" description="Helical" evidence="8">
    <location>
        <begin position="88"/>
        <end position="114"/>
    </location>
</feature>
<evidence type="ECO:0000256" key="4">
    <source>
        <dbReference type="ARBA" id="ARBA00022692"/>
    </source>
</evidence>
<comment type="similarity">
    <text evidence="7">Belongs to the glycosyltransferase 87 family.</text>
</comment>
<organism evidence="9 10">
    <name type="scientific">Corynebacterium callunae DSM 20147</name>
    <dbReference type="NCBI Taxonomy" id="1121353"/>
    <lineage>
        <taxon>Bacteria</taxon>
        <taxon>Bacillati</taxon>
        <taxon>Actinomycetota</taxon>
        <taxon>Actinomycetes</taxon>
        <taxon>Mycobacteriales</taxon>
        <taxon>Corynebacteriaceae</taxon>
        <taxon>Corynebacterium</taxon>
    </lineage>
</organism>
<evidence type="ECO:0000256" key="1">
    <source>
        <dbReference type="ARBA" id="ARBA00004651"/>
    </source>
</evidence>
<keyword evidence="3" id="KW-0808">Transferase</keyword>
<protein>
    <submittedName>
        <fullName evidence="9">Uncharacterized protein</fullName>
    </submittedName>
</protein>
<accession>M1UV55</accession>
<evidence type="ECO:0000256" key="8">
    <source>
        <dbReference type="SAM" id="Phobius"/>
    </source>
</evidence>
<feature type="transmembrane region" description="Helical" evidence="8">
    <location>
        <begin position="274"/>
        <end position="292"/>
    </location>
</feature>
<keyword evidence="10" id="KW-1185">Reference proteome</keyword>
<name>M1UV55_9CORY</name>
<evidence type="ECO:0000313" key="10">
    <source>
        <dbReference type="Proteomes" id="UP000011760"/>
    </source>
</evidence>
<dbReference type="OrthoDB" id="9774600at2"/>
<comment type="subcellular location">
    <subcellularLocation>
        <location evidence="1">Cell membrane</location>
        <topology evidence="1">Multi-pass membrane protein</topology>
    </subcellularLocation>
</comment>
<dbReference type="RefSeq" id="WP_015651703.1">
    <property type="nucleotide sequence ID" value="NC_020506.1"/>
</dbReference>
<dbReference type="HOGENOM" id="CLU_034641_3_0_11"/>
<evidence type="ECO:0000256" key="7">
    <source>
        <dbReference type="ARBA" id="ARBA00024033"/>
    </source>
</evidence>
<keyword evidence="2" id="KW-1003">Cell membrane</keyword>
<dbReference type="AlphaFoldDB" id="M1UV55"/>
<evidence type="ECO:0000256" key="5">
    <source>
        <dbReference type="ARBA" id="ARBA00022989"/>
    </source>
</evidence>
<dbReference type="PATRIC" id="fig|1121353.3.peg.1870"/>
<feature type="transmembrane region" description="Helical" evidence="8">
    <location>
        <begin position="211"/>
        <end position="228"/>
    </location>
</feature>
<dbReference type="GO" id="GO:0016758">
    <property type="term" value="F:hexosyltransferase activity"/>
    <property type="evidence" value="ECO:0007669"/>
    <property type="project" value="InterPro"/>
</dbReference>
<feature type="transmembrane region" description="Helical" evidence="8">
    <location>
        <begin position="12"/>
        <end position="33"/>
    </location>
</feature>
<keyword evidence="4 8" id="KW-0812">Transmembrane</keyword>
<evidence type="ECO:0000256" key="3">
    <source>
        <dbReference type="ARBA" id="ARBA00022679"/>
    </source>
</evidence>
<dbReference type="Proteomes" id="UP000011760">
    <property type="component" value="Chromosome"/>
</dbReference>
<dbReference type="STRING" id="1121353.H924_09170"/>
<dbReference type="EMBL" id="CP004354">
    <property type="protein sequence ID" value="AGG67272.1"/>
    <property type="molecule type" value="Genomic_DNA"/>
</dbReference>
<keyword evidence="5 8" id="KW-1133">Transmembrane helix</keyword>
<feature type="transmembrane region" description="Helical" evidence="8">
    <location>
        <begin position="374"/>
        <end position="396"/>
    </location>
</feature>
<proteinExistence type="inferred from homology"/>
<keyword evidence="6 8" id="KW-0472">Membrane</keyword>
<feature type="transmembrane region" description="Helical" evidence="8">
    <location>
        <begin position="304"/>
        <end position="325"/>
    </location>
</feature>
<gene>
    <name evidence="9" type="ORF">H924_09170</name>
</gene>
<evidence type="ECO:0000313" key="9">
    <source>
        <dbReference type="EMBL" id="AGG67272.1"/>
    </source>
</evidence>
<dbReference type="InterPro" id="IPR018584">
    <property type="entry name" value="GT87"/>
</dbReference>